<dbReference type="InterPro" id="IPR013094">
    <property type="entry name" value="AB_hydrolase_3"/>
</dbReference>
<feature type="active site" evidence="3">
    <location>
        <position position="132"/>
    </location>
</feature>
<evidence type="ECO:0000259" key="4">
    <source>
        <dbReference type="Pfam" id="PF07859"/>
    </source>
</evidence>
<proteinExistence type="inferred from homology"/>
<keyword evidence="2" id="KW-0378">Hydrolase</keyword>
<sequence>MRWAVKPQLEKSATPETAYRSFERLAPLLFSTPRGLEVRQEGPAECLMPEGAVPDRAILYLHGGAFVAGTPRSYRAIAGRLARRTGARVFLPDYPHLQEAPFPAAPDAVLAAWDALLAQGWRPSDIVIAGDSAGGNLVFGLLADLLARGQRPAGVVGFSPWGDLTLSGESLAANAAADPLIPVDRMREAVALYLDGADPRDPRASPVFADFPDPPPVLIQVGADEVLRSDAERLAEKTGAKLEIWPDVPHVWQMFDGRLPEANAAMRQVARFVQTSFDRARR</sequence>
<dbReference type="PANTHER" id="PTHR48081">
    <property type="entry name" value="AB HYDROLASE SUPERFAMILY PROTEIN C4A8.06C"/>
    <property type="match status" value="1"/>
</dbReference>
<dbReference type="GO" id="GO:0004806">
    <property type="term" value="F:triacylglycerol lipase activity"/>
    <property type="evidence" value="ECO:0007669"/>
    <property type="project" value="TreeGrafter"/>
</dbReference>
<organism evidence="5 6">
    <name type="scientific">Thalassorhabdomicrobium marinisediminis</name>
    <dbReference type="NCBI Taxonomy" id="2170577"/>
    <lineage>
        <taxon>Bacteria</taxon>
        <taxon>Pseudomonadati</taxon>
        <taxon>Pseudomonadota</taxon>
        <taxon>Alphaproteobacteria</taxon>
        <taxon>Rhodobacterales</taxon>
        <taxon>Paracoccaceae</taxon>
        <taxon>Thalassorhabdomicrobium</taxon>
    </lineage>
</organism>
<dbReference type="Gene3D" id="3.40.50.1820">
    <property type="entry name" value="alpha/beta hydrolase"/>
    <property type="match status" value="1"/>
</dbReference>
<dbReference type="EMBL" id="QCYG01000003">
    <property type="protein sequence ID" value="PVA07164.1"/>
    <property type="molecule type" value="Genomic_DNA"/>
</dbReference>
<comment type="caution">
    <text evidence="5">The sequence shown here is derived from an EMBL/GenBank/DDBJ whole genome shotgun (WGS) entry which is preliminary data.</text>
</comment>
<feature type="domain" description="Alpha/beta hydrolase fold-3" evidence="4">
    <location>
        <begin position="58"/>
        <end position="252"/>
    </location>
</feature>
<dbReference type="OrthoDB" id="9806180at2"/>
<dbReference type="PANTHER" id="PTHR48081:SF30">
    <property type="entry name" value="ACETYL-HYDROLASE LIPR-RELATED"/>
    <property type="match status" value="1"/>
</dbReference>
<dbReference type="Pfam" id="PF07859">
    <property type="entry name" value="Abhydrolase_3"/>
    <property type="match status" value="1"/>
</dbReference>
<evidence type="ECO:0000256" key="2">
    <source>
        <dbReference type="ARBA" id="ARBA00022801"/>
    </source>
</evidence>
<evidence type="ECO:0000313" key="6">
    <source>
        <dbReference type="Proteomes" id="UP000244817"/>
    </source>
</evidence>
<evidence type="ECO:0000313" key="5">
    <source>
        <dbReference type="EMBL" id="PVA07164.1"/>
    </source>
</evidence>
<dbReference type="SUPFAM" id="SSF53474">
    <property type="entry name" value="alpha/beta-Hydrolases"/>
    <property type="match status" value="1"/>
</dbReference>
<keyword evidence="6" id="KW-1185">Reference proteome</keyword>
<dbReference type="InterPro" id="IPR029058">
    <property type="entry name" value="AB_hydrolase_fold"/>
</dbReference>
<comment type="similarity">
    <text evidence="1">Belongs to the 'GDXG' lipolytic enzyme family.</text>
</comment>
<dbReference type="InterPro" id="IPR050300">
    <property type="entry name" value="GDXG_lipolytic_enzyme"/>
</dbReference>
<name>A0A2T7FYB9_9RHOB</name>
<gene>
    <name evidence="5" type="ORF">DC363_04730</name>
</gene>
<accession>A0A2T7FYB9</accession>
<dbReference type="AlphaFoldDB" id="A0A2T7FYB9"/>
<evidence type="ECO:0000256" key="3">
    <source>
        <dbReference type="PROSITE-ProRule" id="PRU10038"/>
    </source>
</evidence>
<dbReference type="Proteomes" id="UP000244817">
    <property type="component" value="Unassembled WGS sequence"/>
</dbReference>
<evidence type="ECO:0000256" key="1">
    <source>
        <dbReference type="ARBA" id="ARBA00010515"/>
    </source>
</evidence>
<dbReference type="PROSITE" id="PS01174">
    <property type="entry name" value="LIPASE_GDXG_SER"/>
    <property type="match status" value="1"/>
</dbReference>
<dbReference type="InterPro" id="IPR033140">
    <property type="entry name" value="Lipase_GDXG_put_SER_AS"/>
</dbReference>
<reference evidence="5 6" key="1">
    <citation type="submission" date="2018-04" db="EMBL/GenBank/DDBJ databases">
        <title>Pelagivirga bohaiensis gen. nov., sp. nov., a bacterium isolated from the Bohai Sea.</title>
        <authorList>
            <person name="Ji X."/>
        </authorList>
    </citation>
    <scope>NUCLEOTIDE SEQUENCE [LARGE SCALE GENOMIC DNA]</scope>
    <source>
        <strain evidence="5 6">BH-SD16</strain>
    </source>
</reference>
<protein>
    <submittedName>
        <fullName evidence="5">Lipase</fullName>
    </submittedName>
</protein>